<sequence>MIAPRVRDVYVFDMTSSAQESCFFAKAYESLNWLWHKRLVDLNFKTINQLAKQNLVIGLPSLVYLKDKPCSSCEKEKHHRSSFKTKQTSSIKRCFHLLHMDLFITVTPRSINHETYTLVIVDEYSRYTWVYFLKKKSHALETIMSFIKRVENQNDIKVRQLRIDNVFKARRQQTEETFRITFDESTEAIKFSKPLVDDIIIVELEIYPPDEYLHHFEPSQRYQVDSNVVNQNDLNDQNDHPIQTNEILNDDQPKHSYHNNDEHIIDNLTNTKDVQITKPPSFLIKDASAPNAISIFQVVSPLSIPSIATPAPQDRWSREKHIELVNIVGNPRTGMLTREIDFLSKEEPKKVSEALKSLGWVDAMQEELNQFARNKVRLVAQGYRQEECIDYDETFALVIKQSERGISINQENYVKDMLKKYDINGSSVKTPMVPLNNLGPGLNGKAVNETQFDLKGYSDYDYVGCNIDSKITSGFLSRRLHIDTVTKFLTPSLVRSDGVAKNYGRLQALYTQEHLLMMKRVCVGKESAKNGEWIKIYMRKVHPLLEMEDNDKRKSFLDYLGTDLNFVEEQRNNLIMKHTADDTNVSIPNIERPWLSKDEGFNLPNHDTGRILPSESQVKVTDSSIDVTDSLVTTYDSAEESSLFITTKTMTHNDMSGQRRVNPFQAKKVKSSNANRLKTPTKRHMTGVKSYLHKYVEQPDPKVVFGDDYTGTTEGYGSIKCNERGIIFNSNKEVVMIAPRVRDVYVVDMTSSVQESCFFSKAYESLNWLWHKRLVDLNFKTINQLAKQNLVIGLPSLVYLKDKPCSSCEKEKHHRASFKTKQTSSIKRCFHLLHMDLFRTVTPRSINHETYTLVIVDEYSRYTWVYFLKKKSHAPETIMSFIKRVENQNDIKVRQLRIDNGTEFRNSILVKLCDEKGISQNVSSPYV</sequence>
<dbReference type="EMBL" id="BQNB010015153">
    <property type="protein sequence ID" value="GJT36616.1"/>
    <property type="molecule type" value="Genomic_DNA"/>
</dbReference>
<gene>
    <name evidence="2" type="ORF">Tco_0927035</name>
</gene>
<proteinExistence type="predicted"/>
<dbReference type="PANTHER" id="PTHR42648">
    <property type="entry name" value="TRANSPOSASE, PUTATIVE-RELATED"/>
    <property type="match status" value="1"/>
</dbReference>
<name>A0ABQ5DEC4_9ASTR</name>
<reference evidence="2" key="1">
    <citation type="journal article" date="2022" name="Int. J. Mol. Sci.">
        <title>Draft Genome of Tanacetum Coccineum: Genomic Comparison of Closely Related Tanacetum-Family Plants.</title>
        <authorList>
            <person name="Yamashiro T."/>
            <person name="Shiraishi A."/>
            <person name="Nakayama K."/>
            <person name="Satake H."/>
        </authorList>
    </citation>
    <scope>NUCLEOTIDE SEQUENCE</scope>
</reference>
<dbReference type="Pfam" id="PF13976">
    <property type="entry name" value="gag_pre-integrs"/>
    <property type="match status" value="2"/>
</dbReference>
<dbReference type="Pfam" id="PF00665">
    <property type="entry name" value="rve"/>
    <property type="match status" value="1"/>
</dbReference>
<organism evidence="2 3">
    <name type="scientific">Tanacetum coccineum</name>
    <dbReference type="NCBI Taxonomy" id="301880"/>
    <lineage>
        <taxon>Eukaryota</taxon>
        <taxon>Viridiplantae</taxon>
        <taxon>Streptophyta</taxon>
        <taxon>Embryophyta</taxon>
        <taxon>Tracheophyta</taxon>
        <taxon>Spermatophyta</taxon>
        <taxon>Magnoliopsida</taxon>
        <taxon>eudicotyledons</taxon>
        <taxon>Gunneridae</taxon>
        <taxon>Pentapetalae</taxon>
        <taxon>asterids</taxon>
        <taxon>campanulids</taxon>
        <taxon>Asterales</taxon>
        <taxon>Asteraceae</taxon>
        <taxon>Asteroideae</taxon>
        <taxon>Anthemideae</taxon>
        <taxon>Anthemidinae</taxon>
        <taxon>Tanacetum</taxon>
    </lineage>
</organism>
<dbReference type="Proteomes" id="UP001151760">
    <property type="component" value="Unassembled WGS sequence"/>
</dbReference>
<accession>A0ABQ5DEC4</accession>
<protein>
    <submittedName>
        <fullName evidence="2">Retrovirus-related pol polyprotein from transposon TNT 1-94</fullName>
    </submittedName>
</protein>
<keyword evidence="3" id="KW-1185">Reference proteome</keyword>
<dbReference type="SUPFAM" id="SSF53098">
    <property type="entry name" value="Ribonuclease H-like"/>
    <property type="match status" value="2"/>
</dbReference>
<comment type="caution">
    <text evidence="2">The sequence shown here is derived from an EMBL/GenBank/DDBJ whole genome shotgun (WGS) entry which is preliminary data.</text>
</comment>
<feature type="domain" description="Integrase catalytic" evidence="1">
    <location>
        <begin position="823"/>
        <end position="927"/>
    </location>
</feature>
<evidence type="ECO:0000313" key="2">
    <source>
        <dbReference type="EMBL" id="GJT36616.1"/>
    </source>
</evidence>
<dbReference type="InterPro" id="IPR039537">
    <property type="entry name" value="Retrotran_Ty1/copia-like"/>
</dbReference>
<evidence type="ECO:0000259" key="1">
    <source>
        <dbReference type="PROSITE" id="PS50994"/>
    </source>
</evidence>
<dbReference type="InterPro" id="IPR025724">
    <property type="entry name" value="GAG-pre-integrase_dom"/>
</dbReference>
<evidence type="ECO:0000313" key="3">
    <source>
        <dbReference type="Proteomes" id="UP001151760"/>
    </source>
</evidence>
<dbReference type="InterPro" id="IPR012337">
    <property type="entry name" value="RNaseH-like_sf"/>
</dbReference>
<dbReference type="InterPro" id="IPR036397">
    <property type="entry name" value="RNaseH_sf"/>
</dbReference>
<reference evidence="2" key="2">
    <citation type="submission" date="2022-01" db="EMBL/GenBank/DDBJ databases">
        <authorList>
            <person name="Yamashiro T."/>
            <person name="Shiraishi A."/>
            <person name="Satake H."/>
            <person name="Nakayama K."/>
        </authorList>
    </citation>
    <scope>NUCLEOTIDE SEQUENCE</scope>
</reference>
<dbReference type="PROSITE" id="PS50994">
    <property type="entry name" value="INTEGRASE"/>
    <property type="match status" value="1"/>
</dbReference>
<dbReference type="InterPro" id="IPR001584">
    <property type="entry name" value="Integrase_cat-core"/>
</dbReference>
<dbReference type="Gene3D" id="3.30.420.10">
    <property type="entry name" value="Ribonuclease H-like superfamily/Ribonuclease H"/>
    <property type="match status" value="2"/>
</dbReference>
<dbReference type="PANTHER" id="PTHR42648:SF32">
    <property type="entry name" value="RIBONUCLEASE H-LIKE DOMAIN, GAG-PRE-INTEGRASE DOMAIN PROTEIN-RELATED"/>
    <property type="match status" value="1"/>
</dbReference>